<evidence type="ECO:0000256" key="3">
    <source>
        <dbReference type="PROSITE-ProRule" id="PRU00023"/>
    </source>
</evidence>
<feature type="repeat" description="ANK" evidence="3">
    <location>
        <begin position="36"/>
        <end position="68"/>
    </location>
</feature>
<evidence type="ECO:0000256" key="2">
    <source>
        <dbReference type="ARBA" id="ARBA00023043"/>
    </source>
</evidence>
<accession>A0ABN9F728</accession>
<evidence type="ECO:0000313" key="5">
    <source>
        <dbReference type="Proteomes" id="UP001162483"/>
    </source>
</evidence>
<evidence type="ECO:0008006" key="6">
    <source>
        <dbReference type="Google" id="ProtNLM"/>
    </source>
</evidence>
<dbReference type="Gene3D" id="1.25.40.20">
    <property type="entry name" value="Ankyrin repeat-containing domain"/>
    <property type="match status" value="1"/>
</dbReference>
<organism evidence="4 5">
    <name type="scientific">Staurois parvus</name>
    <dbReference type="NCBI Taxonomy" id="386267"/>
    <lineage>
        <taxon>Eukaryota</taxon>
        <taxon>Metazoa</taxon>
        <taxon>Chordata</taxon>
        <taxon>Craniata</taxon>
        <taxon>Vertebrata</taxon>
        <taxon>Euteleostomi</taxon>
        <taxon>Amphibia</taxon>
        <taxon>Batrachia</taxon>
        <taxon>Anura</taxon>
        <taxon>Neobatrachia</taxon>
        <taxon>Ranoidea</taxon>
        <taxon>Ranidae</taxon>
        <taxon>Staurois</taxon>
    </lineage>
</organism>
<comment type="caution">
    <text evidence="4">The sequence shown here is derived from an EMBL/GenBank/DDBJ whole genome shotgun (WGS) entry which is preliminary data.</text>
</comment>
<keyword evidence="2 3" id="KW-0040">ANK repeat</keyword>
<dbReference type="InterPro" id="IPR036770">
    <property type="entry name" value="Ankyrin_rpt-contain_sf"/>
</dbReference>
<dbReference type="PRINTS" id="PR01415">
    <property type="entry name" value="ANKYRIN"/>
</dbReference>
<keyword evidence="5" id="KW-1185">Reference proteome</keyword>
<dbReference type="PANTHER" id="PTHR24124">
    <property type="entry name" value="ANKYRIN REPEAT FAMILY A"/>
    <property type="match status" value="1"/>
</dbReference>
<dbReference type="SMART" id="SM00248">
    <property type="entry name" value="ANK"/>
    <property type="match status" value="4"/>
</dbReference>
<dbReference type="PROSITE" id="PS50088">
    <property type="entry name" value="ANK_REPEAT"/>
    <property type="match status" value="2"/>
</dbReference>
<gene>
    <name evidence="4" type="ORF">SPARVUS_LOCUS11433111</name>
</gene>
<evidence type="ECO:0000256" key="1">
    <source>
        <dbReference type="ARBA" id="ARBA00022737"/>
    </source>
</evidence>
<name>A0ABN9F728_9NEOB</name>
<dbReference type="Pfam" id="PF12796">
    <property type="entry name" value="Ank_2"/>
    <property type="match status" value="2"/>
</dbReference>
<sequence length="270" mass="29928">ANRILHLYAARGLRSQAYAAAERYLHYGQLDVKEHNGKTPLLVAVTANQPEIVYDLITLGADVSAADCKGQTALHVAGTYGLSDVLRVSSKEIFCRNIVNSTQIGLTPLHCAVIAQNNAFKSKNSQNTPNAQQQDRETMLCVHLLLQMGANLTSQEIKSNKTVLHLSIQAGNLPLVKFFFQMPHIDLAMFINMRAHGNTALHMAAALPPNHSTEYLIQRLLFHGGDPSVRNLENDQPAHLVPPGELSDQVRNCREQTWAKKMLIRLSRQL</sequence>
<proteinExistence type="predicted"/>
<dbReference type="InterPro" id="IPR002110">
    <property type="entry name" value="Ankyrin_rpt"/>
</dbReference>
<protein>
    <recommendedName>
        <fullName evidence="6">NF-kappa-B inhibitor delta</fullName>
    </recommendedName>
</protein>
<dbReference type="PROSITE" id="PS50297">
    <property type="entry name" value="ANK_REP_REGION"/>
    <property type="match status" value="1"/>
</dbReference>
<reference evidence="4" key="1">
    <citation type="submission" date="2023-05" db="EMBL/GenBank/DDBJ databases">
        <authorList>
            <person name="Stuckert A."/>
        </authorList>
    </citation>
    <scope>NUCLEOTIDE SEQUENCE</scope>
</reference>
<feature type="repeat" description="ANK" evidence="3">
    <location>
        <begin position="196"/>
        <end position="232"/>
    </location>
</feature>
<keyword evidence="1" id="KW-0677">Repeat</keyword>
<dbReference type="EMBL" id="CATNWA010016458">
    <property type="protein sequence ID" value="CAI9592840.1"/>
    <property type="molecule type" value="Genomic_DNA"/>
</dbReference>
<evidence type="ECO:0000313" key="4">
    <source>
        <dbReference type="EMBL" id="CAI9592840.1"/>
    </source>
</evidence>
<dbReference type="PANTHER" id="PTHR24124:SF7">
    <property type="entry name" value="NF-KAPPA-B INHIBITOR DELTA"/>
    <property type="match status" value="1"/>
</dbReference>
<dbReference type="SUPFAM" id="SSF48403">
    <property type="entry name" value="Ankyrin repeat"/>
    <property type="match status" value="1"/>
</dbReference>
<feature type="non-terminal residue" evidence="4">
    <location>
        <position position="1"/>
    </location>
</feature>
<dbReference type="Proteomes" id="UP001162483">
    <property type="component" value="Unassembled WGS sequence"/>
</dbReference>